<evidence type="ECO:0000259" key="13">
    <source>
        <dbReference type="Pfam" id="PF01288"/>
    </source>
</evidence>
<comment type="pathway">
    <text evidence="1">Cofactor biosynthesis; tetrahydrofolate biosynthesis; 2-amino-4-hydroxy-6-hydroxymethyl-7,8-dihydropteridine diphosphate from 7,8-dihydroneopterin triphosphate: step 4/4.</text>
</comment>
<keyword evidence="9" id="KW-0289">Folate biosynthesis</keyword>
<dbReference type="KEGG" id="htl:HPTL_1616"/>
<name>A0A2Z6DZ92_HYDTE</name>
<dbReference type="InterPro" id="IPR000550">
    <property type="entry name" value="Hppk"/>
</dbReference>
<comment type="function">
    <text evidence="10">Catalyzes the transfer of pyrophosphate from adenosine triphosphate (ATP) to 6-hydroxymethyl-7,8-dihydropterin, an enzymatic step in folate biosynthesis pathway.</text>
</comment>
<dbReference type="GO" id="GO:0016301">
    <property type="term" value="F:kinase activity"/>
    <property type="evidence" value="ECO:0007669"/>
    <property type="project" value="UniProtKB-KW"/>
</dbReference>
<evidence type="ECO:0000256" key="10">
    <source>
        <dbReference type="ARBA" id="ARBA00029409"/>
    </source>
</evidence>
<evidence type="ECO:0000256" key="12">
    <source>
        <dbReference type="ARBA" id="ARBA00033413"/>
    </source>
</evidence>
<dbReference type="SUPFAM" id="SSF55083">
    <property type="entry name" value="6-hydroxymethyl-7,8-dihydropterin pyrophosphokinase, HPPK"/>
    <property type="match status" value="1"/>
</dbReference>
<dbReference type="InterPro" id="IPR035907">
    <property type="entry name" value="Hppk_sf"/>
</dbReference>
<evidence type="ECO:0000256" key="5">
    <source>
        <dbReference type="ARBA" id="ARBA00022679"/>
    </source>
</evidence>
<evidence type="ECO:0000256" key="9">
    <source>
        <dbReference type="ARBA" id="ARBA00022909"/>
    </source>
</evidence>
<keyword evidence="5" id="KW-0808">Transferase</keyword>
<evidence type="ECO:0000313" key="15">
    <source>
        <dbReference type="Proteomes" id="UP000262004"/>
    </source>
</evidence>
<keyword evidence="6" id="KW-0547">Nucleotide-binding</keyword>
<dbReference type="PANTHER" id="PTHR43071:SF1">
    <property type="entry name" value="2-AMINO-4-HYDROXY-6-HYDROXYMETHYLDIHYDROPTERIDINE PYROPHOSPHOKINASE"/>
    <property type="match status" value="1"/>
</dbReference>
<dbReference type="NCBIfam" id="TIGR01498">
    <property type="entry name" value="folK"/>
    <property type="match status" value="1"/>
</dbReference>
<evidence type="ECO:0000256" key="6">
    <source>
        <dbReference type="ARBA" id="ARBA00022741"/>
    </source>
</evidence>
<evidence type="ECO:0000256" key="2">
    <source>
        <dbReference type="ARBA" id="ARBA00005810"/>
    </source>
</evidence>
<evidence type="ECO:0000256" key="3">
    <source>
        <dbReference type="ARBA" id="ARBA00013253"/>
    </source>
</evidence>
<reference evidence="14 15" key="1">
    <citation type="submission" date="2018-04" db="EMBL/GenBank/DDBJ databases">
        <title>Complete genome sequence of Hydrogenophilus thermoluteolus TH-1.</title>
        <authorList>
            <person name="Arai H."/>
        </authorList>
    </citation>
    <scope>NUCLEOTIDE SEQUENCE [LARGE SCALE GENOMIC DNA]</scope>
    <source>
        <strain evidence="14 15">TH-1</strain>
    </source>
</reference>
<dbReference type="RefSeq" id="WP_119335573.1">
    <property type="nucleotide sequence ID" value="NZ_AP018558.1"/>
</dbReference>
<evidence type="ECO:0000313" key="14">
    <source>
        <dbReference type="EMBL" id="BBD77876.1"/>
    </source>
</evidence>
<dbReference type="Gene3D" id="3.30.70.560">
    <property type="entry name" value="7,8-Dihydro-6-hydroxymethylpterin-pyrophosphokinase HPPK"/>
    <property type="match status" value="1"/>
</dbReference>
<dbReference type="OrthoDB" id="9808041at2"/>
<dbReference type="Pfam" id="PF01288">
    <property type="entry name" value="HPPK"/>
    <property type="match status" value="1"/>
</dbReference>
<keyword evidence="15" id="KW-1185">Reference proteome</keyword>
<proteinExistence type="inferred from homology"/>
<accession>A0A2Z6DZ92</accession>
<evidence type="ECO:0000256" key="8">
    <source>
        <dbReference type="ARBA" id="ARBA00022840"/>
    </source>
</evidence>
<dbReference type="AlphaFoldDB" id="A0A2Z6DZ92"/>
<dbReference type="GO" id="GO:0046654">
    <property type="term" value="P:tetrahydrofolate biosynthetic process"/>
    <property type="evidence" value="ECO:0007669"/>
    <property type="project" value="UniProtKB-UniPathway"/>
</dbReference>
<evidence type="ECO:0000256" key="11">
    <source>
        <dbReference type="ARBA" id="ARBA00029766"/>
    </source>
</evidence>
<dbReference type="CDD" id="cd00483">
    <property type="entry name" value="HPPK"/>
    <property type="match status" value="1"/>
</dbReference>
<dbReference type="PANTHER" id="PTHR43071">
    <property type="entry name" value="2-AMINO-4-HYDROXY-6-HYDROXYMETHYLDIHYDROPTERIDINE PYROPHOSPHOKINASE"/>
    <property type="match status" value="1"/>
</dbReference>
<dbReference type="GO" id="GO:0003848">
    <property type="term" value="F:2-amino-4-hydroxy-6-hydroxymethyldihydropteridine diphosphokinase activity"/>
    <property type="evidence" value="ECO:0007669"/>
    <property type="project" value="UniProtKB-EC"/>
</dbReference>
<organism evidence="14 15">
    <name type="scientific">Hydrogenophilus thermoluteolus</name>
    <name type="common">Pseudomonas hydrogenothermophila</name>
    <dbReference type="NCBI Taxonomy" id="297"/>
    <lineage>
        <taxon>Bacteria</taxon>
        <taxon>Pseudomonadati</taxon>
        <taxon>Pseudomonadota</taxon>
        <taxon>Hydrogenophilia</taxon>
        <taxon>Hydrogenophilales</taxon>
        <taxon>Hydrogenophilaceae</taxon>
        <taxon>Hydrogenophilus</taxon>
    </lineage>
</organism>
<dbReference type="EMBL" id="AP018558">
    <property type="protein sequence ID" value="BBD77876.1"/>
    <property type="molecule type" value="Genomic_DNA"/>
</dbReference>
<evidence type="ECO:0000256" key="1">
    <source>
        <dbReference type="ARBA" id="ARBA00005051"/>
    </source>
</evidence>
<dbReference type="Proteomes" id="UP000262004">
    <property type="component" value="Chromosome"/>
</dbReference>
<feature type="domain" description="7,8-dihydro-6-hydroxymethylpterin-pyrophosphokinase" evidence="13">
    <location>
        <begin position="10"/>
        <end position="139"/>
    </location>
</feature>
<evidence type="ECO:0000256" key="4">
    <source>
        <dbReference type="ARBA" id="ARBA00016218"/>
    </source>
</evidence>
<protein>
    <recommendedName>
        <fullName evidence="4">2-amino-4-hydroxy-6-hydroxymethyldihydropteridine pyrophosphokinase</fullName>
        <ecNumber evidence="3">2.7.6.3</ecNumber>
    </recommendedName>
    <alternativeName>
        <fullName evidence="11">6-hydroxymethyl-7,8-dihydropterin pyrophosphokinase</fullName>
    </alternativeName>
    <alternativeName>
        <fullName evidence="12">7,8-dihydro-6-hydroxymethylpterin-pyrophosphokinase</fullName>
    </alternativeName>
</protein>
<dbReference type="GO" id="GO:0046656">
    <property type="term" value="P:folic acid biosynthetic process"/>
    <property type="evidence" value="ECO:0007669"/>
    <property type="project" value="UniProtKB-KW"/>
</dbReference>
<dbReference type="UniPathway" id="UPA00077">
    <property type="reaction ID" value="UER00155"/>
</dbReference>
<keyword evidence="7 14" id="KW-0418">Kinase</keyword>
<evidence type="ECO:0000256" key="7">
    <source>
        <dbReference type="ARBA" id="ARBA00022777"/>
    </source>
</evidence>
<keyword evidence="8" id="KW-0067">ATP-binding</keyword>
<sequence>MTQNPFVTAYVGLGANLGDAPGQLAAAAQCLTLLPQTEVIALSHLYRSGAIEVDAPQPDYYNAVAALRTQLDAEALLAALLALEARFGRIRTGYHSPRTLDLDLLLYGNERYCLPHLTVPHPRLHQRAFVLLPLLELAPDLTAPGLGRLLDYLPAVAAQPITRIAPLAAPESTRLQPIEALAQ</sequence>
<comment type="similarity">
    <text evidence="2">Belongs to the HPPK family.</text>
</comment>
<dbReference type="EC" id="2.7.6.3" evidence="3"/>
<gene>
    <name evidence="14" type="ORF">HPTL_1616</name>
</gene>
<dbReference type="GO" id="GO:0005524">
    <property type="term" value="F:ATP binding"/>
    <property type="evidence" value="ECO:0007669"/>
    <property type="project" value="UniProtKB-KW"/>
</dbReference>